<organism evidence="1 2">
    <name type="scientific">Thermosulfurimonas dismutans</name>
    <dbReference type="NCBI Taxonomy" id="999894"/>
    <lineage>
        <taxon>Bacteria</taxon>
        <taxon>Pseudomonadati</taxon>
        <taxon>Thermodesulfobacteriota</taxon>
        <taxon>Thermodesulfobacteria</taxon>
        <taxon>Thermodesulfobacteriales</taxon>
        <taxon>Thermodesulfobacteriaceae</taxon>
        <taxon>Thermosulfurimonas</taxon>
    </lineage>
</organism>
<evidence type="ECO:0000313" key="2">
    <source>
        <dbReference type="Proteomes" id="UP000078390"/>
    </source>
</evidence>
<dbReference type="STRING" id="999894.TDIS_1528"/>
<dbReference type="Proteomes" id="UP000078390">
    <property type="component" value="Unassembled WGS sequence"/>
</dbReference>
<name>A0A179D2X6_9BACT</name>
<gene>
    <name evidence="1" type="ORF">TDIS_1528</name>
</gene>
<proteinExistence type="predicted"/>
<reference evidence="1 2" key="1">
    <citation type="submission" date="2016-04" db="EMBL/GenBank/DDBJ databases">
        <title>Genome analysis of Thermosulfurimonas dismutans, the first thermophilic sulfur-disproportionating bacterium of the phylum Thermodesulfobacteria.</title>
        <authorList>
            <person name="Mardanov A.V."/>
            <person name="Beletsky A.V."/>
            <person name="Kadnikov V.V."/>
            <person name="Slobodkin A.I."/>
            <person name="Ravin N.V."/>
        </authorList>
    </citation>
    <scope>NUCLEOTIDE SEQUENCE [LARGE SCALE GENOMIC DNA]</scope>
    <source>
        <strain evidence="1 2">S95</strain>
    </source>
</reference>
<protein>
    <submittedName>
        <fullName evidence="1">Uncharacterized protein</fullName>
    </submittedName>
</protein>
<keyword evidence="2" id="KW-1185">Reference proteome</keyword>
<sequence length="66" mass="7618">MRKELISQAKRDPMRLKAERIQYWRNGIMVTAQMPLETARRLVAEGEAYVITDQAIGDIRELGSLE</sequence>
<dbReference type="EMBL" id="LWLG01000012">
    <property type="protein sequence ID" value="OAQ20333.1"/>
    <property type="molecule type" value="Genomic_DNA"/>
</dbReference>
<evidence type="ECO:0000313" key="1">
    <source>
        <dbReference type="EMBL" id="OAQ20333.1"/>
    </source>
</evidence>
<accession>A0A179D2X6</accession>
<dbReference type="AlphaFoldDB" id="A0A179D2X6"/>
<dbReference type="RefSeq" id="WP_068670973.1">
    <property type="nucleotide sequence ID" value="NZ_LWLG01000012.1"/>
</dbReference>
<comment type="caution">
    <text evidence="1">The sequence shown here is derived from an EMBL/GenBank/DDBJ whole genome shotgun (WGS) entry which is preliminary data.</text>
</comment>